<name>A0A7S3E750_9RHOD</name>
<gene>
    <name evidence="2" type="ORF">RMAR00112_LOCUS3829</name>
</gene>
<dbReference type="SUPFAM" id="SSF51126">
    <property type="entry name" value="Pectin lyase-like"/>
    <property type="match status" value="1"/>
</dbReference>
<organism evidence="2">
    <name type="scientific">Rhodosorus marinus</name>
    <dbReference type="NCBI Taxonomy" id="101924"/>
    <lineage>
        <taxon>Eukaryota</taxon>
        <taxon>Rhodophyta</taxon>
        <taxon>Stylonematophyceae</taxon>
        <taxon>Stylonematales</taxon>
        <taxon>Stylonemataceae</taxon>
        <taxon>Rhodosorus</taxon>
    </lineage>
</organism>
<accession>A0A7S3E750</accession>
<evidence type="ECO:0000256" key="1">
    <source>
        <dbReference type="SAM" id="SignalP"/>
    </source>
</evidence>
<feature type="chain" id="PRO_5030890880" description="Right handed beta helix domain-containing protein" evidence="1">
    <location>
        <begin position="22"/>
        <end position="408"/>
    </location>
</feature>
<feature type="signal peptide" evidence="1">
    <location>
        <begin position="1"/>
        <end position="21"/>
    </location>
</feature>
<reference evidence="2" key="1">
    <citation type="submission" date="2021-01" db="EMBL/GenBank/DDBJ databases">
        <authorList>
            <person name="Corre E."/>
            <person name="Pelletier E."/>
            <person name="Niang G."/>
            <person name="Scheremetjew M."/>
            <person name="Finn R."/>
            <person name="Kale V."/>
            <person name="Holt S."/>
            <person name="Cochrane G."/>
            <person name="Meng A."/>
            <person name="Brown T."/>
            <person name="Cohen L."/>
        </authorList>
    </citation>
    <scope>NUCLEOTIDE SEQUENCE</scope>
    <source>
        <strain evidence="2">CCMP 769</strain>
    </source>
</reference>
<evidence type="ECO:0008006" key="3">
    <source>
        <dbReference type="Google" id="ProtNLM"/>
    </source>
</evidence>
<protein>
    <recommendedName>
        <fullName evidence="3">Right handed beta helix domain-containing protein</fullName>
    </recommendedName>
</protein>
<evidence type="ECO:0000313" key="2">
    <source>
        <dbReference type="EMBL" id="CAE0035879.1"/>
    </source>
</evidence>
<dbReference type="AlphaFoldDB" id="A0A7S3E750"/>
<keyword evidence="1" id="KW-0732">Signal</keyword>
<proteinExistence type="predicted"/>
<dbReference type="EMBL" id="HBHW01005160">
    <property type="protein sequence ID" value="CAE0035879.1"/>
    <property type="molecule type" value="Transcribed_RNA"/>
</dbReference>
<sequence length="408" mass="44629">MRSCMAVFALVFAWISAVAFGKIINVTCGRDVQSAIDEADPSDRLLFSGHLNNAEIAYDRLQSAGFTGLRQPTSSEEECCFFETDKTIFVNKPNLSIRGLCLKLKDGVTRTSALEVTAEGVELVYVRAVGNVGSVGTDDGGALIVVSASRFTMRDSIVDNANGVGIRVRPNASTVKQISIKRVAGESNLGSLVSLVGRDKGRILTKKVTLLALLAENGAEGGVLEIRDGVDKVEATDLKAFNSFSCVQILEKDTNRAVGKGDIKVIEAYAWRSQWVVYVSVVNDKYTGYFDGVYATECEQTVYVEGTRATTFHHVIVRDPTGGRKANQFYISDCKDVSLAGIRFQGGESRSAFYVTSSNNIHMFNTRVNSDEYRFGMIFDESSLTNSPRLNLTEVDFSRASVRPIKYI</sequence>
<dbReference type="InterPro" id="IPR011050">
    <property type="entry name" value="Pectin_lyase_fold/virulence"/>
</dbReference>